<keyword evidence="4" id="KW-0067">ATP-binding</keyword>
<keyword evidence="1" id="KW-0808">Transferase</keyword>
<evidence type="ECO:0000256" key="4">
    <source>
        <dbReference type="ARBA" id="ARBA00022840"/>
    </source>
</evidence>
<dbReference type="InterPro" id="IPR011009">
    <property type="entry name" value="Kinase-like_dom_sf"/>
</dbReference>
<evidence type="ECO:0000256" key="2">
    <source>
        <dbReference type="ARBA" id="ARBA00022741"/>
    </source>
</evidence>
<feature type="region of interest" description="Disordered" evidence="6">
    <location>
        <begin position="226"/>
        <end position="298"/>
    </location>
</feature>
<dbReference type="PROSITE" id="PS00109">
    <property type="entry name" value="PROTEIN_KINASE_TYR"/>
    <property type="match status" value="1"/>
</dbReference>
<evidence type="ECO:0000313" key="8">
    <source>
        <dbReference type="EMBL" id="KAI6648451.1"/>
    </source>
</evidence>
<dbReference type="InterPro" id="IPR008266">
    <property type="entry name" value="Tyr_kinase_AS"/>
</dbReference>
<dbReference type="FunFam" id="3.30.200.20:FF:001220">
    <property type="entry name" value="ABL protein"/>
    <property type="match status" value="1"/>
</dbReference>
<accession>A0AAV7JHW1</accession>
<evidence type="ECO:0000259" key="7">
    <source>
        <dbReference type="PROSITE" id="PS50011"/>
    </source>
</evidence>
<evidence type="ECO:0000256" key="6">
    <source>
        <dbReference type="SAM" id="MobiDB-lite"/>
    </source>
</evidence>
<reference evidence="8 9" key="1">
    <citation type="journal article" date="2023" name="BMC Biol.">
        <title>The compact genome of the sponge Oopsacas minuta (Hexactinellida) is lacking key metazoan core genes.</title>
        <authorList>
            <person name="Santini S."/>
            <person name="Schenkelaars Q."/>
            <person name="Jourda C."/>
            <person name="Duchesne M."/>
            <person name="Belahbib H."/>
            <person name="Rocher C."/>
            <person name="Selva M."/>
            <person name="Riesgo A."/>
            <person name="Vervoort M."/>
            <person name="Leys S.P."/>
            <person name="Kodjabachian L."/>
            <person name="Le Bivic A."/>
            <person name="Borchiellini C."/>
            <person name="Claverie J.M."/>
            <person name="Renard E."/>
        </authorList>
    </citation>
    <scope>NUCLEOTIDE SEQUENCE [LARGE SCALE GENOMIC DNA]</scope>
    <source>
        <strain evidence="8">SPO-2</strain>
    </source>
</reference>
<comment type="caution">
    <text evidence="8">The sequence shown here is derived from an EMBL/GenBank/DDBJ whole genome shotgun (WGS) entry which is preliminary data.</text>
</comment>
<dbReference type="PROSITE" id="PS50011">
    <property type="entry name" value="PROTEIN_KINASE_DOM"/>
    <property type="match status" value="1"/>
</dbReference>
<gene>
    <name evidence="8" type="ORF">LOD99_8083</name>
</gene>
<proteinExistence type="predicted"/>
<dbReference type="SUPFAM" id="SSF56112">
    <property type="entry name" value="Protein kinase-like (PK-like)"/>
    <property type="match status" value="1"/>
</dbReference>
<feature type="compositionally biased region" description="Pro residues" evidence="6">
    <location>
        <begin position="447"/>
        <end position="463"/>
    </location>
</feature>
<dbReference type="GO" id="GO:0004713">
    <property type="term" value="F:protein tyrosine kinase activity"/>
    <property type="evidence" value="ECO:0007669"/>
    <property type="project" value="UniProtKB-KW"/>
</dbReference>
<dbReference type="GO" id="GO:0005524">
    <property type="term" value="F:ATP binding"/>
    <property type="evidence" value="ECO:0007669"/>
    <property type="project" value="UniProtKB-KW"/>
</dbReference>
<name>A0AAV7JHW1_9METZ</name>
<dbReference type="Proteomes" id="UP001165289">
    <property type="component" value="Unassembled WGS sequence"/>
</dbReference>
<keyword evidence="9" id="KW-1185">Reference proteome</keyword>
<sequence>MDSLEFLKEASIMKKVRHPNLVQLLGVCTRELPFFIVTEYMPKGNLLDYLRSTSGKGLDAVTLLYMATQISSAMAYLEEKNFIHRDLAARNCLVGENHKVKVADFGLSRLIKDDDGGIYMAKEGTKFPIKWTAPEALAYNQFSIRSDVWAFGILLWELATYGMTPYPGIDLPMVFEILERGERMLQPDGCPDPIYELMHECWQWKPDDRPKFKDIHTRLNTMFSSSSVDDEVKRALQQRKSPPTNPPPYPRPSRRAHSPSPHPPPIPPPKLLNHTPLPKIPTPPKKPLPHSHRLSQPPMNDIHLMNHQLASLDTALKRDKNSIPKVPNRNNFRRSAAIEDTSLNTKHRAITRRISPAPSSRRYNGDDTLGEIPEHSHRAPIVRRVSSINDCSESNLFYNQVMEDFPTPKPRIPQRRSHDYPPSIPIQQSLSHHLLPTSAFAAKHLSHPPPPPPLMRPKPPIPRNKPVLKLAQNNL</sequence>
<evidence type="ECO:0000256" key="3">
    <source>
        <dbReference type="ARBA" id="ARBA00022777"/>
    </source>
</evidence>
<dbReference type="InterPro" id="IPR050198">
    <property type="entry name" value="Non-receptor_tyrosine_kinases"/>
</dbReference>
<evidence type="ECO:0000313" key="9">
    <source>
        <dbReference type="Proteomes" id="UP001165289"/>
    </source>
</evidence>
<dbReference type="AlphaFoldDB" id="A0AAV7JHW1"/>
<dbReference type="InterPro" id="IPR001245">
    <property type="entry name" value="Ser-Thr/Tyr_kinase_cat_dom"/>
</dbReference>
<dbReference type="EMBL" id="JAKMXF010000330">
    <property type="protein sequence ID" value="KAI6648451.1"/>
    <property type="molecule type" value="Genomic_DNA"/>
</dbReference>
<dbReference type="SMART" id="SM00219">
    <property type="entry name" value="TyrKc"/>
    <property type="match status" value="1"/>
</dbReference>
<feature type="region of interest" description="Disordered" evidence="6">
    <location>
        <begin position="442"/>
        <end position="475"/>
    </location>
</feature>
<dbReference type="PRINTS" id="PR00109">
    <property type="entry name" value="TYRKINASE"/>
</dbReference>
<dbReference type="Gene3D" id="1.10.510.10">
    <property type="entry name" value="Transferase(Phosphotransferase) domain 1"/>
    <property type="match status" value="1"/>
</dbReference>
<dbReference type="InterPro" id="IPR020635">
    <property type="entry name" value="Tyr_kinase_cat_dom"/>
</dbReference>
<organism evidence="8 9">
    <name type="scientific">Oopsacas minuta</name>
    <dbReference type="NCBI Taxonomy" id="111878"/>
    <lineage>
        <taxon>Eukaryota</taxon>
        <taxon>Metazoa</taxon>
        <taxon>Porifera</taxon>
        <taxon>Hexactinellida</taxon>
        <taxon>Hexasterophora</taxon>
        <taxon>Lyssacinosida</taxon>
        <taxon>Leucopsacidae</taxon>
        <taxon>Oopsacas</taxon>
    </lineage>
</organism>
<protein>
    <submittedName>
        <fullName evidence="8">Tyrosine-protein kinase ABL1-like</fullName>
    </submittedName>
</protein>
<dbReference type="InterPro" id="IPR000719">
    <property type="entry name" value="Prot_kinase_dom"/>
</dbReference>
<dbReference type="PANTHER" id="PTHR24418">
    <property type="entry name" value="TYROSINE-PROTEIN KINASE"/>
    <property type="match status" value="1"/>
</dbReference>
<feature type="region of interest" description="Disordered" evidence="6">
    <location>
        <begin position="405"/>
        <end position="426"/>
    </location>
</feature>
<keyword evidence="5" id="KW-0829">Tyrosine-protein kinase</keyword>
<feature type="compositionally biased region" description="Pro residues" evidence="6">
    <location>
        <begin position="260"/>
        <end position="270"/>
    </location>
</feature>
<keyword evidence="3 8" id="KW-0418">Kinase</keyword>
<feature type="domain" description="Protein kinase" evidence="7">
    <location>
        <begin position="1"/>
        <end position="219"/>
    </location>
</feature>
<evidence type="ECO:0000256" key="5">
    <source>
        <dbReference type="ARBA" id="ARBA00023137"/>
    </source>
</evidence>
<keyword evidence="2" id="KW-0547">Nucleotide-binding</keyword>
<dbReference type="Pfam" id="PF07714">
    <property type="entry name" value="PK_Tyr_Ser-Thr"/>
    <property type="match status" value="1"/>
</dbReference>
<dbReference type="FunFam" id="1.10.510.10:FF:000554">
    <property type="entry name" value="Predicted protein"/>
    <property type="match status" value="1"/>
</dbReference>
<evidence type="ECO:0000256" key="1">
    <source>
        <dbReference type="ARBA" id="ARBA00022679"/>
    </source>
</evidence>